<evidence type="ECO:0000259" key="6">
    <source>
        <dbReference type="SMART" id="SM00479"/>
    </source>
</evidence>
<dbReference type="Proteomes" id="UP001160148">
    <property type="component" value="Unassembled WGS sequence"/>
</dbReference>
<protein>
    <recommendedName>
        <fullName evidence="6">Exonuclease domain-containing protein</fullName>
    </recommendedName>
</protein>
<evidence type="ECO:0000256" key="2">
    <source>
        <dbReference type="ARBA" id="ARBA00006357"/>
    </source>
</evidence>
<comment type="similarity">
    <text evidence="2">Belongs to the REXO1/REXO3 family.</text>
</comment>
<organism evidence="7 8">
    <name type="scientific">Macrosiphum euphorbiae</name>
    <name type="common">potato aphid</name>
    <dbReference type="NCBI Taxonomy" id="13131"/>
    <lineage>
        <taxon>Eukaryota</taxon>
        <taxon>Metazoa</taxon>
        <taxon>Ecdysozoa</taxon>
        <taxon>Arthropoda</taxon>
        <taxon>Hexapoda</taxon>
        <taxon>Insecta</taxon>
        <taxon>Pterygota</taxon>
        <taxon>Neoptera</taxon>
        <taxon>Paraneoptera</taxon>
        <taxon>Hemiptera</taxon>
        <taxon>Sternorrhyncha</taxon>
        <taxon>Aphidomorpha</taxon>
        <taxon>Aphidoidea</taxon>
        <taxon>Aphididae</taxon>
        <taxon>Macrosiphini</taxon>
        <taxon>Macrosiphum</taxon>
    </lineage>
</organism>
<dbReference type="Pfam" id="PF00929">
    <property type="entry name" value="RNase_T"/>
    <property type="match status" value="1"/>
</dbReference>
<dbReference type="SMART" id="SM00479">
    <property type="entry name" value="EXOIII"/>
    <property type="match status" value="1"/>
</dbReference>
<reference evidence="7 8" key="1">
    <citation type="submission" date="2023-01" db="EMBL/GenBank/DDBJ databases">
        <authorList>
            <person name="Whitehead M."/>
        </authorList>
    </citation>
    <scope>NUCLEOTIDE SEQUENCE [LARGE SCALE GENOMIC DNA]</scope>
</reference>
<dbReference type="GO" id="GO:0005634">
    <property type="term" value="C:nucleus"/>
    <property type="evidence" value="ECO:0007669"/>
    <property type="project" value="UniProtKB-SubCell"/>
</dbReference>
<feature type="domain" description="Exonuclease" evidence="6">
    <location>
        <begin position="93"/>
        <end position="202"/>
    </location>
</feature>
<dbReference type="GO" id="GO:0004527">
    <property type="term" value="F:exonuclease activity"/>
    <property type="evidence" value="ECO:0007669"/>
    <property type="project" value="InterPro"/>
</dbReference>
<dbReference type="SUPFAM" id="SSF53098">
    <property type="entry name" value="Ribonuclease H-like"/>
    <property type="match status" value="1"/>
</dbReference>
<dbReference type="InterPro" id="IPR012337">
    <property type="entry name" value="RNaseH-like_sf"/>
</dbReference>
<evidence type="ECO:0000313" key="7">
    <source>
        <dbReference type="EMBL" id="CAI6349376.1"/>
    </source>
</evidence>
<keyword evidence="4" id="KW-0378">Hydrolase</keyword>
<keyword evidence="5" id="KW-0539">Nucleus</keyword>
<evidence type="ECO:0000256" key="4">
    <source>
        <dbReference type="ARBA" id="ARBA00022801"/>
    </source>
</evidence>
<dbReference type="InterPro" id="IPR047021">
    <property type="entry name" value="REXO1/3/4-like"/>
</dbReference>
<dbReference type="AlphaFoldDB" id="A0AAV0W1E0"/>
<dbReference type="GO" id="GO:0003676">
    <property type="term" value="F:nucleic acid binding"/>
    <property type="evidence" value="ECO:0007669"/>
    <property type="project" value="InterPro"/>
</dbReference>
<keyword evidence="3" id="KW-0540">Nuclease</keyword>
<sequence>MPGRCVYHFGKSFNNTYDCCGNDCYTSPGCTVAKQHVWNGFVDGDNEIGNFVQTDDMNSWSALFPYSSCPKEASSLRTKEALFKSIVEIEPFRILALDCEMCYTECGLELTKVTLVDPCGTVVYDTLVKPSRPIVDYNTRFSGITADHFAEYPSKTLNQVRRDLLQYIRKDTILVGHGLGTDLLVLRIIHLMVVDTSCCSER</sequence>
<proteinExistence type="inferred from homology"/>
<dbReference type="InterPro" id="IPR036397">
    <property type="entry name" value="RNaseH_sf"/>
</dbReference>
<dbReference type="EMBL" id="CARXXK010000001">
    <property type="protein sequence ID" value="CAI6349376.1"/>
    <property type="molecule type" value="Genomic_DNA"/>
</dbReference>
<accession>A0AAV0W1E0</accession>
<evidence type="ECO:0000256" key="3">
    <source>
        <dbReference type="ARBA" id="ARBA00022722"/>
    </source>
</evidence>
<keyword evidence="8" id="KW-1185">Reference proteome</keyword>
<dbReference type="Gene3D" id="3.30.420.10">
    <property type="entry name" value="Ribonuclease H-like superfamily/Ribonuclease H"/>
    <property type="match status" value="1"/>
</dbReference>
<evidence type="ECO:0000256" key="5">
    <source>
        <dbReference type="ARBA" id="ARBA00023242"/>
    </source>
</evidence>
<evidence type="ECO:0000313" key="8">
    <source>
        <dbReference type="Proteomes" id="UP001160148"/>
    </source>
</evidence>
<dbReference type="InterPro" id="IPR013520">
    <property type="entry name" value="Ribonucl_H"/>
</dbReference>
<comment type="subcellular location">
    <subcellularLocation>
        <location evidence="1">Nucleus</location>
    </subcellularLocation>
</comment>
<name>A0AAV0W1E0_9HEMI</name>
<dbReference type="PANTHER" id="PTHR12801">
    <property type="entry name" value="RNA EXONUCLEASE REXO1 / RECO3 FAMILY MEMBER-RELATED"/>
    <property type="match status" value="1"/>
</dbReference>
<evidence type="ECO:0000256" key="1">
    <source>
        <dbReference type="ARBA" id="ARBA00004123"/>
    </source>
</evidence>
<comment type="caution">
    <text evidence="7">The sequence shown here is derived from an EMBL/GenBank/DDBJ whole genome shotgun (WGS) entry which is preliminary data.</text>
</comment>
<gene>
    <name evidence="7" type="ORF">MEUPH1_LOCUS5943</name>
</gene>
<dbReference type="PANTHER" id="PTHR12801:SF115">
    <property type="entry name" value="FI18136P1-RELATED"/>
    <property type="match status" value="1"/>
</dbReference>